<feature type="active site" description="Proton donor/acceptor" evidence="1">
    <location>
        <position position="116"/>
    </location>
</feature>
<dbReference type="PANTHER" id="PTHR48100:SF1">
    <property type="entry name" value="HISTIDINE PHOSPHATASE FAMILY PROTEIN-RELATED"/>
    <property type="match status" value="1"/>
</dbReference>
<dbReference type="InterPro" id="IPR013078">
    <property type="entry name" value="His_Pase_superF_clade-1"/>
</dbReference>
<gene>
    <name evidence="3" type="ORF">GFK26_27795</name>
</gene>
<dbReference type="GO" id="GO:0016791">
    <property type="term" value="F:phosphatase activity"/>
    <property type="evidence" value="ECO:0007669"/>
    <property type="project" value="TreeGrafter"/>
</dbReference>
<dbReference type="PANTHER" id="PTHR48100">
    <property type="entry name" value="BROAD-SPECIFICITY PHOSPHATASE YOR283W-RELATED"/>
    <property type="match status" value="1"/>
</dbReference>
<dbReference type="SUPFAM" id="SSF53254">
    <property type="entry name" value="Phosphoglycerate mutase-like"/>
    <property type="match status" value="1"/>
</dbReference>
<dbReference type="RefSeq" id="WP_153284792.1">
    <property type="nucleotide sequence ID" value="NZ_CP045644.1"/>
</dbReference>
<evidence type="ECO:0000313" key="3">
    <source>
        <dbReference type="EMBL" id="QFZ86293.1"/>
    </source>
</evidence>
<dbReference type="GO" id="GO:0005737">
    <property type="term" value="C:cytoplasm"/>
    <property type="evidence" value="ECO:0007669"/>
    <property type="project" value="TreeGrafter"/>
</dbReference>
<dbReference type="InterPro" id="IPR029033">
    <property type="entry name" value="His_PPase_superfam"/>
</dbReference>
<feature type="binding site" evidence="2">
    <location>
        <begin position="43"/>
        <end position="50"/>
    </location>
    <ligand>
        <name>substrate</name>
    </ligand>
</feature>
<dbReference type="CDD" id="cd07067">
    <property type="entry name" value="HP_PGM_like"/>
    <property type="match status" value="1"/>
</dbReference>
<dbReference type="SMART" id="SM00855">
    <property type="entry name" value="PGAM"/>
    <property type="match status" value="1"/>
</dbReference>
<dbReference type="EMBL" id="CP045644">
    <property type="protein sequence ID" value="QFZ86293.1"/>
    <property type="molecule type" value="Genomic_DNA"/>
</dbReference>
<evidence type="ECO:0000313" key="4">
    <source>
        <dbReference type="Proteomes" id="UP000326780"/>
    </source>
</evidence>
<dbReference type="Pfam" id="PF00300">
    <property type="entry name" value="His_Phos_1"/>
    <property type="match status" value="1"/>
</dbReference>
<accession>A0A5Q0MA66</accession>
<proteinExistence type="predicted"/>
<evidence type="ECO:0000256" key="2">
    <source>
        <dbReference type="PIRSR" id="PIRSR613078-2"/>
    </source>
</evidence>
<sequence>MSQATSSPFPVHAAHAATGIDLLNRLAAEQLLAPTCDHFYFLRHGQTGRNALRVFQAPDEPLSALGEQQAVLAAELLAGEPIGAIVCSDARRAFDTAHTVARALRLVPSAHENLRERNFGALIGTSSANIDWACEPEGGETLAQFVDRKREALAAALAAQPAPVLVVAHGGTLYALAALLGVAVDASIFGNAQPLRFSRAGPTWAVTPLQQRHADGGGAALA</sequence>
<evidence type="ECO:0000256" key="1">
    <source>
        <dbReference type="PIRSR" id="PIRSR613078-1"/>
    </source>
</evidence>
<reference evidence="3 4" key="1">
    <citation type="submission" date="2019-10" db="EMBL/GenBank/DDBJ databases">
        <title>Complete genome sequence of Variovorax paradoxus 5C-2.</title>
        <authorList>
            <person name="Gogoleva N.E."/>
            <person name="Balkin A.S."/>
        </authorList>
    </citation>
    <scope>NUCLEOTIDE SEQUENCE [LARGE SCALE GENOMIC DNA]</scope>
    <source>
        <strain evidence="3 4">5C-2</strain>
    </source>
</reference>
<feature type="active site" description="Tele-phosphohistidine intermediate" evidence="1">
    <location>
        <position position="44"/>
    </location>
</feature>
<protein>
    <submittedName>
        <fullName evidence="3">Histidine phosphatase family protein</fullName>
    </submittedName>
</protein>
<organism evidence="3 4">
    <name type="scientific">Variovorax paradoxus</name>
    <dbReference type="NCBI Taxonomy" id="34073"/>
    <lineage>
        <taxon>Bacteria</taxon>
        <taxon>Pseudomonadati</taxon>
        <taxon>Pseudomonadota</taxon>
        <taxon>Betaproteobacteria</taxon>
        <taxon>Burkholderiales</taxon>
        <taxon>Comamonadaceae</taxon>
        <taxon>Variovorax</taxon>
    </lineage>
</organism>
<dbReference type="AlphaFoldDB" id="A0A5Q0MA66"/>
<feature type="binding site" evidence="2">
    <location>
        <position position="92"/>
    </location>
    <ligand>
        <name>substrate</name>
    </ligand>
</feature>
<dbReference type="Gene3D" id="3.40.50.1240">
    <property type="entry name" value="Phosphoglycerate mutase-like"/>
    <property type="match status" value="1"/>
</dbReference>
<dbReference type="Proteomes" id="UP000326780">
    <property type="component" value="Chromosome"/>
</dbReference>
<dbReference type="InterPro" id="IPR050275">
    <property type="entry name" value="PGM_Phosphatase"/>
</dbReference>
<name>A0A5Q0MA66_VARPD</name>